<gene>
    <name evidence="2" type="ordered locus">CNE_BB1p13580</name>
</gene>
<evidence type="ECO:0000259" key="1">
    <source>
        <dbReference type="PROSITE" id="PS50043"/>
    </source>
</evidence>
<dbReference type="PRINTS" id="PR00038">
    <property type="entry name" value="HTHLUXR"/>
</dbReference>
<name>F8GW68_CUPNN</name>
<dbReference type="Gene3D" id="1.10.10.10">
    <property type="entry name" value="Winged helix-like DNA-binding domain superfamily/Winged helix DNA-binding domain"/>
    <property type="match status" value="1"/>
</dbReference>
<dbReference type="AlphaFoldDB" id="F8GW68"/>
<dbReference type="InterPro" id="IPR036388">
    <property type="entry name" value="WH-like_DNA-bd_sf"/>
</dbReference>
<dbReference type="KEGG" id="cnc:CNE_BB1p13580"/>
<dbReference type="GO" id="GO:0006355">
    <property type="term" value="P:regulation of DNA-templated transcription"/>
    <property type="evidence" value="ECO:0007669"/>
    <property type="project" value="InterPro"/>
</dbReference>
<protein>
    <recommendedName>
        <fullName evidence="1">HTH luxR-type domain-containing protein</fullName>
    </recommendedName>
</protein>
<feature type="domain" description="HTH luxR-type" evidence="1">
    <location>
        <begin position="1"/>
        <end position="49"/>
    </location>
</feature>
<dbReference type="SMART" id="SM00421">
    <property type="entry name" value="HTH_LUXR"/>
    <property type="match status" value="1"/>
</dbReference>
<dbReference type="InterPro" id="IPR000792">
    <property type="entry name" value="Tscrpt_reg_LuxR_C"/>
</dbReference>
<evidence type="ECO:0000313" key="3">
    <source>
        <dbReference type="Proteomes" id="UP000006798"/>
    </source>
</evidence>
<dbReference type="Proteomes" id="UP000006798">
    <property type="component" value="Plasmid pBB1"/>
</dbReference>
<dbReference type="PROSITE" id="PS50043">
    <property type="entry name" value="HTH_LUXR_2"/>
    <property type="match status" value="1"/>
</dbReference>
<dbReference type="EMBL" id="CP002879">
    <property type="protein sequence ID" value="AEI82757.1"/>
    <property type="molecule type" value="Genomic_DNA"/>
</dbReference>
<proteinExistence type="predicted"/>
<dbReference type="GeneID" id="34311531"/>
<sequence length="63" mass="6772">MIAAGKNSRSIAIELGISVLTVRKHRSNLLAKTGTRNAAQLASYAVEHGFRRARSLVRLAPAT</sequence>
<dbReference type="GO" id="GO:0003677">
    <property type="term" value="F:DNA binding"/>
    <property type="evidence" value="ECO:0007669"/>
    <property type="project" value="InterPro"/>
</dbReference>
<accession>F8GW68</accession>
<dbReference type="Pfam" id="PF00196">
    <property type="entry name" value="GerE"/>
    <property type="match status" value="1"/>
</dbReference>
<keyword evidence="2" id="KW-0614">Plasmid</keyword>
<dbReference type="RefSeq" id="WP_013959780.1">
    <property type="nucleotide sequence ID" value="NC_015727.1"/>
</dbReference>
<organism evidence="2 3">
    <name type="scientific">Cupriavidus necator (strain ATCC 43291 / DSM 13513 / CCUG 52238 / LMG 8453 / N-1)</name>
    <name type="common">Ralstonia eutropha</name>
    <dbReference type="NCBI Taxonomy" id="1042878"/>
    <lineage>
        <taxon>Bacteria</taxon>
        <taxon>Pseudomonadati</taxon>
        <taxon>Pseudomonadota</taxon>
        <taxon>Betaproteobacteria</taxon>
        <taxon>Burkholderiales</taxon>
        <taxon>Burkholderiaceae</taxon>
        <taxon>Cupriavidus</taxon>
    </lineage>
</organism>
<evidence type="ECO:0000313" key="2">
    <source>
        <dbReference type="EMBL" id="AEI82757.1"/>
    </source>
</evidence>
<dbReference type="HOGENOM" id="CLU_2878338_0_0_4"/>
<dbReference type="PROSITE" id="PS00622">
    <property type="entry name" value="HTH_LUXR_1"/>
    <property type="match status" value="1"/>
</dbReference>
<dbReference type="InterPro" id="IPR016032">
    <property type="entry name" value="Sig_transdc_resp-reg_C-effctor"/>
</dbReference>
<geneLocation type="plasmid" evidence="2 3">
    <name>pBB1</name>
</geneLocation>
<reference evidence="2 3" key="1">
    <citation type="journal article" date="2011" name="J. Bacteriol.">
        <title>Complete genome sequence of the type strain Cupriavidus necator N-1.</title>
        <authorList>
            <person name="Poehlein A."/>
            <person name="Kusian B."/>
            <person name="Friedrich B."/>
            <person name="Daniel R."/>
            <person name="Bowien B."/>
        </authorList>
    </citation>
    <scope>NUCLEOTIDE SEQUENCE [LARGE SCALE GENOMIC DNA]</scope>
    <source>
        <strain evidence="3">ATCC 43291 / DSM 13513 / CCUG 52238 / LMG 8453 / N-1</strain>
        <plasmid evidence="2 3">pBB1</plasmid>
    </source>
</reference>
<dbReference type="SUPFAM" id="SSF46894">
    <property type="entry name" value="C-terminal effector domain of the bipartite response regulators"/>
    <property type="match status" value="1"/>
</dbReference>